<keyword evidence="14" id="KW-1185">Reference proteome</keyword>
<dbReference type="OrthoDB" id="3227768at2759"/>
<dbReference type="PANTHER" id="PTHR33478">
    <property type="entry name" value="EXTRACELLULAR METALLOPROTEINASE MEP"/>
    <property type="match status" value="1"/>
</dbReference>
<dbReference type="GO" id="GO:0006508">
    <property type="term" value="P:proteolysis"/>
    <property type="evidence" value="ECO:0007669"/>
    <property type="project" value="UniProtKB-KW"/>
</dbReference>
<evidence type="ECO:0000256" key="10">
    <source>
        <dbReference type="PIRSR" id="PIRSR601842-1"/>
    </source>
</evidence>
<keyword evidence="5 11" id="KW-0479">Metal-binding</keyword>
<evidence type="ECO:0000256" key="4">
    <source>
        <dbReference type="ARBA" id="ARBA00022670"/>
    </source>
</evidence>
<feature type="binding site" evidence="11">
    <location>
        <position position="452"/>
    </location>
    <ligand>
        <name>Zn(2+)</name>
        <dbReference type="ChEBI" id="CHEBI:29105"/>
        <note>catalytic</note>
    </ligand>
</feature>
<evidence type="ECO:0000256" key="11">
    <source>
        <dbReference type="PIRSR" id="PIRSR601842-2"/>
    </source>
</evidence>
<evidence type="ECO:0000256" key="6">
    <source>
        <dbReference type="ARBA" id="ARBA00022801"/>
    </source>
</evidence>
<evidence type="ECO:0000256" key="7">
    <source>
        <dbReference type="ARBA" id="ARBA00022833"/>
    </source>
</evidence>
<feature type="non-terminal residue" evidence="13">
    <location>
        <position position="616"/>
    </location>
</feature>
<gene>
    <name evidence="13" type="ORF">SYNPS1DRAFT_17624</name>
</gene>
<evidence type="ECO:0000313" key="13">
    <source>
        <dbReference type="EMBL" id="RKP24109.1"/>
    </source>
</evidence>
<keyword evidence="4 12" id="KW-0645">Protease</keyword>
<proteinExistence type="inferred from homology"/>
<evidence type="ECO:0000256" key="2">
    <source>
        <dbReference type="ARBA" id="ARBA00006006"/>
    </source>
</evidence>
<reference evidence="14" key="1">
    <citation type="journal article" date="2018" name="Nat. Microbiol.">
        <title>Leveraging single-cell genomics to expand the fungal tree of life.</title>
        <authorList>
            <person name="Ahrendt S.R."/>
            <person name="Quandt C.A."/>
            <person name="Ciobanu D."/>
            <person name="Clum A."/>
            <person name="Salamov A."/>
            <person name="Andreopoulos B."/>
            <person name="Cheng J.F."/>
            <person name="Woyke T."/>
            <person name="Pelin A."/>
            <person name="Henrissat B."/>
            <person name="Reynolds N.K."/>
            <person name="Benny G.L."/>
            <person name="Smith M.E."/>
            <person name="James T.Y."/>
            <person name="Grigoriev I.V."/>
        </authorList>
    </citation>
    <scope>NUCLEOTIDE SEQUENCE [LARGE SCALE GENOMIC DNA]</scope>
    <source>
        <strain evidence="14">Benny S71-1</strain>
    </source>
</reference>
<evidence type="ECO:0000256" key="3">
    <source>
        <dbReference type="ARBA" id="ARBA00022525"/>
    </source>
</evidence>
<protein>
    <recommendedName>
        <fullName evidence="12">Extracellular metalloproteinase</fullName>
        <ecNumber evidence="12">3.4.24.-</ecNumber>
    </recommendedName>
    <alternativeName>
        <fullName evidence="12">Fungalysin</fullName>
    </alternativeName>
</protein>
<comment type="subcellular location">
    <subcellularLocation>
        <location evidence="1 12">Secreted</location>
    </subcellularLocation>
</comment>
<accession>A0A4V1J178</accession>
<dbReference type="InterPro" id="IPR027268">
    <property type="entry name" value="Peptidase_M4/M1_CTD_sf"/>
</dbReference>
<comment type="similarity">
    <text evidence="2 12">Belongs to the peptidase M36 family.</text>
</comment>
<dbReference type="GO" id="GO:0004222">
    <property type="term" value="F:metalloendopeptidase activity"/>
    <property type="evidence" value="ECO:0007669"/>
    <property type="project" value="InterPro"/>
</dbReference>
<dbReference type="EC" id="3.4.24.-" evidence="12"/>
<feature type="binding site" evidence="11">
    <location>
        <position position="426"/>
    </location>
    <ligand>
        <name>Zn(2+)</name>
        <dbReference type="ChEBI" id="CHEBI:29105"/>
        <note>catalytic</note>
    </ligand>
</feature>
<keyword evidence="9 12" id="KW-0865">Zymogen</keyword>
<evidence type="ECO:0000256" key="12">
    <source>
        <dbReference type="RuleBase" id="RU364017"/>
    </source>
</evidence>
<keyword evidence="3 12" id="KW-0964">Secreted</keyword>
<dbReference type="Pfam" id="PF02128">
    <property type="entry name" value="Peptidase_M36"/>
    <property type="match status" value="1"/>
</dbReference>
<dbReference type="GO" id="GO:0005615">
    <property type="term" value="C:extracellular space"/>
    <property type="evidence" value="ECO:0007669"/>
    <property type="project" value="InterPro"/>
</dbReference>
<dbReference type="Gene3D" id="1.10.390.10">
    <property type="entry name" value="Neutral Protease Domain 2"/>
    <property type="match status" value="1"/>
</dbReference>
<dbReference type="GO" id="GO:0008270">
    <property type="term" value="F:zinc ion binding"/>
    <property type="evidence" value="ECO:0007669"/>
    <property type="project" value="InterPro"/>
</dbReference>
<evidence type="ECO:0000313" key="14">
    <source>
        <dbReference type="Proteomes" id="UP000278143"/>
    </source>
</evidence>
<feature type="active site" evidence="10">
    <location>
        <position position="423"/>
    </location>
</feature>
<dbReference type="EMBL" id="KZ990443">
    <property type="protein sequence ID" value="RKP24109.1"/>
    <property type="molecule type" value="Genomic_DNA"/>
</dbReference>
<dbReference type="AlphaFoldDB" id="A0A4V1J178"/>
<evidence type="ECO:0000256" key="1">
    <source>
        <dbReference type="ARBA" id="ARBA00004613"/>
    </source>
</evidence>
<organism evidence="13 14">
    <name type="scientific">Syncephalis pseudoplumigaleata</name>
    <dbReference type="NCBI Taxonomy" id="1712513"/>
    <lineage>
        <taxon>Eukaryota</taxon>
        <taxon>Fungi</taxon>
        <taxon>Fungi incertae sedis</taxon>
        <taxon>Zoopagomycota</taxon>
        <taxon>Zoopagomycotina</taxon>
        <taxon>Zoopagomycetes</taxon>
        <taxon>Zoopagales</taxon>
        <taxon>Piptocephalidaceae</taxon>
        <taxon>Syncephalis</taxon>
    </lineage>
</organism>
<dbReference type="Proteomes" id="UP000278143">
    <property type="component" value="Unassembled WGS sequence"/>
</dbReference>
<dbReference type="SUPFAM" id="SSF55486">
    <property type="entry name" value="Metalloproteases ('zincins'), catalytic domain"/>
    <property type="match status" value="1"/>
</dbReference>
<keyword evidence="7 11" id="KW-0862">Zinc</keyword>
<name>A0A4V1J178_9FUNG</name>
<dbReference type="Gene3D" id="3.10.170.10">
    <property type="match status" value="1"/>
</dbReference>
<keyword evidence="6 12" id="KW-0378">Hydrolase</keyword>
<evidence type="ECO:0000256" key="8">
    <source>
        <dbReference type="ARBA" id="ARBA00023049"/>
    </source>
</evidence>
<evidence type="ECO:0000256" key="9">
    <source>
        <dbReference type="ARBA" id="ARBA00023145"/>
    </source>
</evidence>
<dbReference type="PANTHER" id="PTHR33478:SF1">
    <property type="entry name" value="EXTRACELLULAR METALLOPROTEINASE MEP"/>
    <property type="match status" value="1"/>
</dbReference>
<sequence>MEKELPTIYVQTKYGAVPPVYKSIYTSPRLKEYRNLYAVARTLDEAAKDFARLRLGVSEARVTSKRTLDNPIPGMTNVYLKQHIGCIEIANADIAVHFNKKGWLIAYSSNAYKQNARSVFWHQRLSVQEMIMQQRRGLFTFFNYLGSLIDTRSIGFTRQKRAGGAAAFLVTGLEHLSKSVRSRQTYIQSDDGVLQPAWEFIVDRGSNYFTAHMSLDGAHILSLTDDIESATYRAVPVGYSNVAAAGILGTVRDAEMKDASPEGWHSSLPIHRGRLDGNNVRSFIDTDGKKEQEEVQPVATDYYFESPYVPNGALEVNAKAAMINVFQVLNMCHDIFYRFGFNEKAGNFQHDNFGRGGRDVDPVDVTIHDRAMGENAYFRAGRDGLGGILKLGVWYKRRIISKLGIVEAKVYDPSFDNDVIIHEVTHGLSMRLVGGADNPYCLKTDEARGMGEGWSDFVAIWMRMNDDDRDDKKFKLGEYVTQGAGLRKYPFGLDKKKFRMSYKSIHSTLWGWMEQHDSGTLWANILYQMYRNIFNAMGGKKSFTYDYKNPKLRNIKEHFLAHSNTYVMQIIVDSMQLMPCNPTFISGRDALIDADAERTGGKYMCEIYAAFAKWGV</sequence>
<evidence type="ECO:0000256" key="5">
    <source>
        <dbReference type="ARBA" id="ARBA00022723"/>
    </source>
</evidence>
<comment type="cofactor">
    <cofactor evidence="11">
        <name>Zn(2+)</name>
        <dbReference type="ChEBI" id="CHEBI:29105"/>
    </cofactor>
    <text evidence="11">Binds 1 zinc ion per subunit.</text>
</comment>
<dbReference type="InterPro" id="IPR001842">
    <property type="entry name" value="Peptidase_M36"/>
</dbReference>
<dbReference type="InterPro" id="IPR050371">
    <property type="entry name" value="Fungal_virulence_M36"/>
</dbReference>
<feature type="binding site" evidence="11">
    <location>
        <position position="422"/>
    </location>
    <ligand>
        <name>Zn(2+)</name>
        <dbReference type="ChEBI" id="CHEBI:29105"/>
        <note>catalytic</note>
    </ligand>
</feature>
<keyword evidence="8 12" id="KW-0482">Metalloprotease</keyword>